<dbReference type="AlphaFoldDB" id="A0A0A9DKG2"/>
<keyword evidence="1" id="KW-0472">Membrane</keyword>
<sequence length="79" mass="9163">MFMRKWSTVLNWILLHQEHTSHSMEKSGSMLAVQLITDGEKRTLSYPHGVMSQRFLKVMLILIILLTTISHTVKEPTKI</sequence>
<keyword evidence="1" id="KW-1133">Transmembrane helix</keyword>
<name>A0A0A9DKG2_ARUDO</name>
<organism evidence="2">
    <name type="scientific">Arundo donax</name>
    <name type="common">Giant reed</name>
    <name type="synonym">Donax arundinaceus</name>
    <dbReference type="NCBI Taxonomy" id="35708"/>
    <lineage>
        <taxon>Eukaryota</taxon>
        <taxon>Viridiplantae</taxon>
        <taxon>Streptophyta</taxon>
        <taxon>Embryophyta</taxon>
        <taxon>Tracheophyta</taxon>
        <taxon>Spermatophyta</taxon>
        <taxon>Magnoliopsida</taxon>
        <taxon>Liliopsida</taxon>
        <taxon>Poales</taxon>
        <taxon>Poaceae</taxon>
        <taxon>PACMAD clade</taxon>
        <taxon>Arundinoideae</taxon>
        <taxon>Arundineae</taxon>
        <taxon>Arundo</taxon>
    </lineage>
</organism>
<feature type="transmembrane region" description="Helical" evidence="1">
    <location>
        <begin position="55"/>
        <end position="73"/>
    </location>
</feature>
<accession>A0A0A9DKG2</accession>
<evidence type="ECO:0000256" key="1">
    <source>
        <dbReference type="SAM" id="Phobius"/>
    </source>
</evidence>
<protein>
    <submittedName>
        <fullName evidence="2">Uncharacterized protein</fullName>
    </submittedName>
</protein>
<reference evidence="2" key="1">
    <citation type="submission" date="2014-09" db="EMBL/GenBank/DDBJ databases">
        <authorList>
            <person name="Magalhaes I.L.F."/>
            <person name="Oliveira U."/>
            <person name="Santos F.R."/>
            <person name="Vidigal T.H.D.A."/>
            <person name="Brescovit A.D."/>
            <person name="Santos A.J."/>
        </authorList>
    </citation>
    <scope>NUCLEOTIDE SEQUENCE</scope>
    <source>
        <tissue evidence="2">Shoot tissue taken approximately 20 cm above the soil surface</tissue>
    </source>
</reference>
<reference evidence="2" key="2">
    <citation type="journal article" date="2015" name="Data Brief">
        <title>Shoot transcriptome of the giant reed, Arundo donax.</title>
        <authorList>
            <person name="Barrero R.A."/>
            <person name="Guerrero F.D."/>
            <person name="Moolhuijzen P."/>
            <person name="Goolsby J.A."/>
            <person name="Tidwell J."/>
            <person name="Bellgard S.E."/>
            <person name="Bellgard M.I."/>
        </authorList>
    </citation>
    <scope>NUCLEOTIDE SEQUENCE</scope>
    <source>
        <tissue evidence="2">Shoot tissue taken approximately 20 cm above the soil surface</tissue>
    </source>
</reference>
<proteinExistence type="predicted"/>
<keyword evidence="1" id="KW-0812">Transmembrane</keyword>
<dbReference type="EMBL" id="GBRH01213623">
    <property type="protein sequence ID" value="JAD84272.1"/>
    <property type="molecule type" value="Transcribed_RNA"/>
</dbReference>
<evidence type="ECO:0000313" key="2">
    <source>
        <dbReference type="EMBL" id="JAD84272.1"/>
    </source>
</evidence>